<accession>A0ABU6XR89</accession>
<evidence type="ECO:0000313" key="2">
    <source>
        <dbReference type="EMBL" id="MED6200254.1"/>
    </source>
</evidence>
<dbReference type="Proteomes" id="UP001341840">
    <property type="component" value="Unassembled WGS sequence"/>
</dbReference>
<comment type="caution">
    <text evidence="2">The sequence shown here is derived from an EMBL/GenBank/DDBJ whole genome shotgun (WGS) entry which is preliminary data.</text>
</comment>
<feature type="compositionally biased region" description="Gly residues" evidence="1">
    <location>
        <begin position="53"/>
        <end position="63"/>
    </location>
</feature>
<feature type="compositionally biased region" description="Basic residues" evidence="1">
    <location>
        <begin position="89"/>
        <end position="100"/>
    </location>
</feature>
<feature type="region of interest" description="Disordered" evidence="1">
    <location>
        <begin position="1"/>
        <end position="145"/>
    </location>
</feature>
<evidence type="ECO:0000313" key="3">
    <source>
        <dbReference type="Proteomes" id="UP001341840"/>
    </source>
</evidence>
<dbReference type="EMBL" id="JASCZI010212761">
    <property type="protein sequence ID" value="MED6200254.1"/>
    <property type="molecule type" value="Genomic_DNA"/>
</dbReference>
<name>A0ABU6XR89_9FABA</name>
<feature type="compositionally biased region" description="Low complexity" evidence="1">
    <location>
        <begin position="65"/>
        <end position="78"/>
    </location>
</feature>
<feature type="compositionally biased region" description="Gly residues" evidence="1">
    <location>
        <begin position="1"/>
        <end position="13"/>
    </location>
</feature>
<gene>
    <name evidence="2" type="ORF">PIB30_083305</name>
</gene>
<sequence>MGGVGFRRGGFQGRGRDGMLAPRGHGFKYGGPSHQRFQGTRGVSRGGTSAEVGRGGRGYGTGGQSNSPTPRRSAPTPSVETASVFIKAKNQHSARPRPGAKHPTPNVEQPLRQNSSSADPTPRRHSSMPRRGKLNIATEVADSHA</sequence>
<protein>
    <submittedName>
        <fullName evidence="2">Uncharacterized protein</fullName>
    </submittedName>
</protein>
<feature type="compositionally biased region" description="Basic residues" evidence="1">
    <location>
        <begin position="123"/>
        <end position="133"/>
    </location>
</feature>
<proteinExistence type="predicted"/>
<evidence type="ECO:0000256" key="1">
    <source>
        <dbReference type="SAM" id="MobiDB-lite"/>
    </source>
</evidence>
<organism evidence="2 3">
    <name type="scientific">Stylosanthes scabra</name>
    <dbReference type="NCBI Taxonomy" id="79078"/>
    <lineage>
        <taxon>Eukaryota</taxon>
        <taxon>Viridiplantae</taxon>
        <taxon>Streptophyta</taxon>
        <taxon>Embryophyta</taxon>
        <taxon>Tracheophyta</taxon>
        <taxon>Spermatophyta</taxon>
        <taxon>Magnoliopsida</taxon>
        <taxon>eudicotyledons</taxon>
        <taxon>Gunneridae</taxon>
        <taxon>Pentapetalae</taxon>
        <taxon>rosids</taxon>
        <taxon>fabids</taxon>
        <taxon>Fabales</taxon>
        <taxon>Fabaceae</taxon>
        <taxon>Papilionoideae</taxon>
        <taxon>50 kb inversion clade</taxon>
        <taxon>dalbergioids sensu lato</taxon>
        <taxon>Dalbergieae</taxon>
        <taxon>Pterocarpus clade</taxon>
        <taxon>Stylosanthes</taxon>
    </lineage>
</organism>
<reference evidence="2 3" key="1">
    <citation type="journal article" date="2023" name="Plants (Basel)">
        <title>Bridging the Gap: Combining Genomics and Transcriptomics Approaches to Understand Stylosanthes scabra, an Orphan Legume from the Brazilian Caatinga.</title>
        <authorList>
            <person name="Ferreira-Neto J.R.C."/>
            <person name="da Silva M.D."/>
            <person name="Binneck E."/>
            <person name="de Melo N.F."/>
            <person name="da Silva R.H."/>
            <person name="de Melo A.L.T.M."/>
            <person name="Pandolfi V."/>
            <person name="Bustamante F.O."/>
            <person name="Brasileiro-Vidal A.C."/>
            <person name="Benko-Iseppon A.M."/>
        </authorList>
    </citation>
    <scope>NUCLEOTIDE SEQUENCE [LARGE SCALE GENOMIC DNA]</scope>
    <source>
        <tissue evidence="2">Leaves</tissue>
    </source>
</reference>
<keyword evidence="3" id="KW-1185">Reference proteome</keyword>